<evidence type="ECO:0000256" key="5">
    <source>
        <dbReference type="ARBA" id="ARBA00023239"/>
    </source>
</evidence>
<dbReference type="InterPro" id="IPR036409">
    <property type="entry name" value="Aldolase_II/adducin_N_sf"/>
</dbReference>
<dbReference type="Pfam" id="PF00596">
    <property type="entry name" value="Aldolase_II"/>
    <property type="match status" value="1"/>
</dbReference>
<dbReference type="AlphaFoldDB" id="A0AAD3HFB2"/>
<keyword evidence="5" id="KW-0456">Lyase</keyword>
<keyword evidence="8" id="KW-1185">Reference proteome</keyword>
<dbReference type="SMART" id="SM01007">
    <property type="entry name" value="Aldolase_II"/>
    <property type="match status" value="1"/>
</dbReference>
<keyword evidence="3" id="KW-0862">Zinc</keyword>
<evidence type="ECO:0000256" key="1">
    <source>
        <dbReference type="ARBA" id="ARBA00022605"/>
    </source>
</evidence>
<reference evidence="7 8" key="1">
    <citation type="journal article" date="2021" name="Sci. Rep.">
        <title>The genome of the diatom Chaetoceros tenuissimus carries an ancient integrated fragment of an extant virus.</title>
        <authorList>
            <person name="Hongo Y."/>
            <person name="Kimura K."/>
            <person name="Takaki Y."/>
            <person name="Yoshida Y."/>
            <person name="Baba S."/>
            <person name="Kobayashi G."/>
            <person name="Nagasaki K."/>
            <person name="Hano T."/>
            <person name="Tomaru Y."/>
        </authorList>
    </citation>
    <scope>NUCLEOTIDE SEQUENCE [LARGE SCALE GENOMIC DNA]</scope>
    <source>
        <strain evidence="7 8">NIES-3715</strain>
    </source>
</reference>
<keyword evidence="2" id="KW-0479">Metal-binding</keyword>
<evidence type="ECO:0000313" key="7">
    <source>
        <dbReference type="EMBL" id="GFH61054.1"/>
    </source>
</evidence>
<evidence type="ECO:0000256" key="4">
    <source>
        <dbReference type="ARBA" id="ARBA00023167"/>
    </source>
</evidence>
<sequence length="345" mass="39107">MCLHRITNTKKTLPEQNTMVMKKEKGKFMVSVASPGEGWANKDMPMMMYPHLSQDGQIHLYKCHRRYIHTSHGWSRTGSSCPNDAVSQAHHGEKVNHEDESKVVRSLMSQLCEKFYSKGWMPGTGGGLSMRIGSGTDEDPFTVFSTPSGIQKEDMIGDDVFELDMQQRVITPPITPGLKLSSMTNIWYVVYNLRPSTRCVIHTHSMNSQLATLLFQEHEKLDDEGHEVDVLRLTHLEMIKGVGNHAYNDVLEIPIIDNQTSENLLAPDMERAIKKYPKCNAVLVRRHGVFVWGQSWEEAKTRIESFDYLFETAVKMKQMGLECGIAPSATSTSMNKKRKISENSQ</sequence>
<dbReference type="GO" id="GO:0019509">
    <property type="term" value="P:L-methionine salvage from methylthioadenosine"/>
    <property type="evidence" value="ECO:0007669"/>
    <property type="project" value="InterPro"/>
</dbReference>
<name>A0AAD3HFB2_9STRA</name>
<comment type="caution">
    <text evidence="7">The sequence shown here is derived from an EMBL/GenBank/DDBJ whole genome shotgun (WGS) entry which is preliminary data.</text>
</comment>
<gene>
    <name evidence="7" type="ORF">CTEN210_17530</name>
</gene>
<dbReference type="PANTHER" id="PTHR10640">
    <property type="entry name" value="METHYLTHIORIBULOSE-1-PHOSPHATE DEHYDRATASE"/>
    <property type="match status" value="1"/>
</dbReference>
<protein>
    <recommendedName>
        <fullName evidence="6">Class II aldolase/adducin N-terminal domain-containing protein</fullName>
    </recommendedName>
</protein>
<dbReference type="GO" id="GO:0005737">
    <property type="term" value="C:cytoplasm"/>
    <property type="evidence" value="ECO:0007669"/>
    <property type="project" value="InterPro"/>
</dbReference>
<dbReference type="SUPFAM" id="SSF53639">
    <property type="entry name" value="AraD/HMP-PK domain-like"/>
    <property type="match status" value="1"/>
</dbReference>
<dbReference type="PANTHER" id="PTHR10640:SF7">
    <property type="entry name" value="METHYLTHIORIBULOSE-1-PHOSPHATE DEHYDRATASE"/>
    <property type="match status" value="1"/>
</dbReference>
<proteinExistence type="predicted"/>
<dbReference type="InterPro" id="IPR001303">
    <property type="entry name" value="Aldolase_II/adducin_N"/>
</dbReference>
<dbReference type="GO" id="GO:0046570">
    <property type="term" value="F:methylthioribulose 1-phosphate dehydratase activity"/>
    <property type="evidence" value="ECO:0007669"/>
    <property type="project" value="TreeGrafter"/>
</dbReference>
<evidence type="ECO:0000256" key="2">
    <source>
        <dbReference type="ARBA" id="ARBA00022723"/>
    </source>
</evidence>
<evidence type="ECO:0000313" key="8">
    <source>
        <dbReference type="Proteomes" id="UP001054902"/>
    </source>
</evidence>
<evidence type="ECO:0000256" key="3">
    <source>
        <dbReference type="ARBA" id="ARBA00022833"/>
    </source>
</evidence>
<dbReference type="Gene3D" id="3.40.225.10">
    <property type="entry name" value="Class II aldolase/adducin N-terminal domain"/>
    <property type="match status" value="1"/>
</dbReference>
<dbReference type="InterPro" id="IPR017714">
    <property type="entry name" value="MethylthioRu-1-P_deHdtase_MtnB"/>
</dbReference>
<dbReference type="NCBIfam" id="TIGR03328">
    <property type="entry name" value="salvage_mtnB"/>
    <property type="match status" value="1"/>
</dbReference>
<keyword evidence="1" id="KW-0028">Amino-acid biosynthesis</keyword>
<feature type="domain" description="Class II aldolase/adducin N-terminal" evidence="6">
    <location>
        <begin position="106"/>
        <end position="314"/>
    </location>
</feature>
<evidence type="ECO:0000259" key="6">
    <source>
        <dbReference type="SMART" id="SM01007"/>
    </source>
</evidence>
<dbReference type="GO" id="GO:0046872">
    <property type="term" value="F:metal ion binding"/>
    <property type="evidence" value="ECO:0007669"/>
    <property type="project" value="UniProtKB-KW"/>
</dbReference>
<dbReference type="FunFam" id="3.40.225.10:FF:000003">
    <property type="entry name" value="Methylthioribulose-1-phosphate dehydratase"/>
    <property type="match status" value="1"/>
</dbReference>
<keyword evidence="4" id="KW-0486">Methionine biosynthesis</keyword>
<dbReference type="EMBL" id="BLLK01000069">
    <property type="protein sequence ID" value="GFH61054.1"/>
    <property type="molecule type" value="Genomic_DNA"/>
</dbReference>
<accession>A0AAD3HFB2</accession>
<dbReference type="Proteomes" id="UP001054902">
    <property type="component" value="Unassembled WGS sequence"/>
</dbReference>
<organism evidence="7 8">
    <name type="scientific">Chaetoceros tenuissimus</name>
    <dbReference type="NCBI Taxonomy" id="426638"/>
    <lineage>
        <taxon>Eukaryota</taxon>
        <taxon>Sar</taxon>
        <taxon>Stramenopiles</taxon>
        <taxon>Ochrophyta</taxon>
        <taxon>Bacillariophyta</taxon>
        <taxon>Coscinodiscophyceae</taxon>
        <taxon>Chaetocerotophycidae</taxon>
        <taxon>Chaetocerotales</taxon>
        <taxon>Chaetocerotaceae</taxon>
        <taxon>Chaetoceros</taxon>
    </lineage>
</organism>